<comment type="caution">
    <text evidence="3">The sequence shown here is derived from an EMBL/GenBank/DDBJ whole genome shotgun (WGS) entry which is preliminary data.</text>
</comment>
<gene>
    <name evidence="3" type="ORF">ATF69_2199</name>
</gene>
<evidence type="ECO:0000313" key="4">
    <source>
        <dbReference type="Proteomes" id="UP000321485"/>
    </source>
</evidence>
<keyword evidence="2" id="KW-1133">Transmembrane helix</keyword>
<dbReference type="EMBL" id="VJWE01000012">
    <property type="protein sequence ID" value="TWG38257.1"/>
    <property type="molecule type" value="Genomic_DNA"/>
</dbReference>
<protein>
    <submittedName>
        <fullName evidence="3">Uncharacterized protein</fullName>
    </submittedName>
</protein>
<feature type="transmembrane region" description="Helical" evidence="2">
    <location>
        <begin position="42"/>
        <end position="64"/>
    </location>
</feature>
<reference evidence="3 4" key="1">
    <citation type="journal article" date="2015" name="Stand. Genomic Sci.">
        <title>Genomic Encyclopedia of Bacterial and Archaeal Type Strains, Phase III: the genomes of soil and plant-associated and newly described type strains.</title>
        <authorList>
            <person name="Whitman W.B."/>
            <person name="Woyke T."/>
            <person name="Klenk H.P."/>
            <person name="Zhou Y."/>
            <person name="Lilburn T.G."/>
            <person name="Beck B.J."/>
            <person name="De Vos P."/>
            <person name="Vandamme P."/>
            <person name="Eisen J.A."/>
            <person name="Garrity G."/>
            <person name="Hugenholtz P."/>
            <person name="Kyrpides N.C."/>
        </authorList>
    </citation>
    <scope>NUCLEOTIDE SEQUENCE [LARGE SCALE GENOMIC DNA]</scope>
    <source>
        <strain evidence="3 4">DSM 64</strain>
    </source>
</reference>
<feature type="region of interest" description="Disordered" evidence="1">
    <location>
        <begin position="95"/>
        <end position="128"/>
    </location>
</feature>
<feature type="transmembrane region" description="Helical" evidence="2">
    <location>
        <begin position="16"/>
        <end position="36"/>
    </location>
</feature>
<dbReference type="AlphaFoldDB" id="A0A561XQ64"/>
<keyword evidence="2" id="KW-0812">Transmembrane</keyword>
<name>A0A561XQ64_ACIDE</name>
<evidence type="ECO:0000256" key="2">
    <source>
        <dbReference type="SAM" id="Phobius"/>
    </source>
</evidence>
<keyword evidence="2" id="KW-0472">Membrane</keyword>
<sequence length="128" mass="13250">MVHGNEFNAFSAHKPMYLIVIAWTYVTLMMAVAEATSPQGTVLGAVITFALYGLLPMGILVYILGTPSRKRKIKEREAAEQAAYDAEQAAARVADTGAESAASAAPDAGGKAPAAAEGGAVTAVRKEP</sequence>
<evidence type="ECO:0000313" key="3">
    <source>
        <dbReference type="EMBL" id="TWG38257.1"/>
    </source>
</evidence>
<organism evidence="3 4">
    <name type="scientific">Acidovorax delafieldii</name>
    <name type="common">Pseudomonas delafieldii</name>
    <dbReference type="NCBI Taxonomy" id="47920"/>
    <lineage>
        <taxon>Bacteria</taxon>
        <taxon>Pseudomonadati</taxon>
        <taxon>Pseudomonadota</taxon>
        <taxon>Betaproteobacteria</taxon>
        <taxon>Burkholderiales</taxon>
        <taxon>Comamonadaceae</taxon>
        <taxon>Acidovorax</taxon>
    </lineage>
</organism>
<proteinExistence type="predicted"/>
<dbReference type="Proteomes" id="UP000321485">
    <property type="component" value="Unassembled WGS sequence"/>
</dbReference>
<evidence type="ECO:0000256" key="1">
    <source>
        <dbReference type="SAM" id="MobiDB-lite"/>
    </source>
</evidence>
<accession>A0A561XQ64</accession>